<protein>
    <recommendedName>
        <fullName evidence="3">Methyltransferase family protein</fullName>
    </recommendedName>
</protein>
<comment type="caution">
    <text evidence="1">The sequence shown here is derived from an EMBL/GenBank/DDBJ whole genome shotgun (WGS) entry which is preliminary data.</text>
</comment>
<evidence type="ECO:0008006" key="3">
    <source>
        <dbReference type="Google" id="ProtNLM"/>
    </source>
</evidence>
<dbReference type="RefSeq" id="WP_132648570.1">
    <property type="nucleotide sequence ID" value="NZ_CP181386.1"/>
</dbReference>
<dbReference type="AlphaFoldDB" id="A0A4R2M1M2"/>
<reference evidence="1 2" key="1">
    <citation type="submission" date="2019-03" db="EMBL/GenBank/DDBJ databases">
        <title>Genomic Encyclopedia of Type Strains, Phase IV (KMG-IV): sequencing the most valuable type-strain genomes for metagenomic binning, comparative biology and taxonomic classification.</title>
        <authorList>
            <person name="Goeker M."/>
        </authorList>
    </citation>
    <scope>NUCLEOTIDE SEQUENCE [LARGE SCALE GENOMIC DNA]</scope>
    <source>
        <strain evidence="1 2">DSM 1709</strain>
    </source>
</reference>
<gene>
    <name evidence="1" type="ORF">EV684_111155</name>
</gene>
<organism evidence="1 2">
    <name type="scientific">Rubrivivax gelatinosus</name>
    <name type="common">Rhodocyclus gelatinosus</name>
    <name type="synonym">Rhodopseudomonas gelatinosa</name>
    <dbReference type="NCBI Taxonomy" id="28068"/>
    <lineage>
        <taxon>Bacteria</taxon>
        <taxon>Pseudomonadati</taxon>
        <taxon>Pseudomonadota</taxon>
        <taxon>Betaproteobacteria</taxon>
        <taxon>Burkholderiales</taxon>
        <taxon>Sphaerotilaceae</taxon>
        <taxon>Rubrivivax</taxon>
    </lineage>
</organism>
<dbReference type="SUPFAM" id="SSF53335">
    <property type="entry name" value="S-adenosyl-L-methionine-dependent methyltransferases"/>
    <property type="match status" value="1"/>
</dbReference>
<evidence type="ECO:0000313" key="2">
    <source>
        <dbReference type="Proteomes" id="UP000295106"/>
    </source>
</evidence>
<dbReference type="GeneID" id="99683150"/>
<name>A0A4R2M1M2_RUBGE</name>
<dbReference type="InterPro" id="IPR029063">
    <property type="entry name" value="SAM-dependent_MTases_sf"/>
</dbReference>
<sequence length="260" mass="28301">MSSNAPELRPDAATPCAWGEAEAAFYARSIVRSGYARAVLPLLPRSLPDLLDIGAGNGVLSRRMLAPGAHWHAVEPQPEMQRRLQELRPALAARGIRLELSPVDWTQLDPAVAADTLLAAHLPPAQREPAAFHDAMATRWRRCMAWVVPAQAGPATFCLAGVLTPELHGADTRPVVERVLAALGPGRAPQALHFADWRYEVHFESLAAAQAHVIERLRLPPGDERRPQVLAQVAASARPASRGLRLGCAKRSAVLLWRRD</sequence>
<dbReference type="OrthoDB" id="9801692at2"/>
<evidence type="ECO:0000313" key="1">
    <source>
        <dbReference type="EMBL" id="TCP00949.1"/>
    </source>
</evidence>
<accession>A0A4R2M1M2</accession>
<proteinExistence type="predicted"/>
<dbReference type="Proteomes" id="UP000295106">
    <property type="component" value="Unassembled WGS sequence"/>
</dbReference>
<dbReference type="Gene3D" id="3.40.50.150">
    <property type="entry name" value="Vaccinia Virus protein VP39"/>
    <property type="match status" value="1"/>
</dbReference>
<dbReference type="EMBL" id="SLXD01000011">
    <property type="protein sequence ID" value="TCP00949.1"/>
    <property type="molecule type" value="Genomic_DNA"/>
</dbReference>